<comment type="caution">
    <text evidence="14">The sequence shown here is derived from an EMBL/GenBank/DDBJ whole genome shotgun (WGS) entry which is preliminary data.</text>
</comment>
<evidence type="ECO:0000313" key="14">
    <source>
        <dbReference type="EMBL" id="ROT78194.1"/>
    </source>
</evidence>
<evidence type="ECO:0000256" key="6">
    <source>
        <dbReference type="ARBA" id="ARBA00022776"/>
    </source>
</evidence>
<dbReference type="PANTHER" id="PTHR14281:SF0">
    <property type="entry name" value="KINETOCHORE PROTEIN SPC25"/>
    <property type="match status" value="1"/>
</dbReference>
<dbReference type="Pfam" id="PF08234">
    <property type="entry name" value="Spindle_Spc25"/>
    <property type="match status" value="1"/>
</dbReference>
<comment type="subunit">
    <text evidence="10">Component of the NDC80 complex, which is composed of ndc80, cdca1, spbc24 and spbc25. The NDC80 complex interacts with mis12 and zwint.</text>
</comment>
<evidence type="ECO:0000313" key="15">
    <source>
        <dbReference type="Proteomes" id="UP000283509"/>
    </source>
</evidence>
<evidence type="ECO:0000259" key="13">
    <source>
        <dbReference type="Pfam" id="PF08234"/>
    </source>
</evidence>
<dbReference type="GO" id="GO:0031262">
    <property type="term" value="C:Ndc80 complex"/>
    <property type="evidence" value="ECO:0007669"/>
    <property type="project" value="InterPro"/>
</dbReference>
<comment type="function">
    <text evidence="11">Acts as a component of the essential kinetochore-associated NDC80 complex, which is required for chromosome segregation and spindle checkpoint activity.</text>
</comment>
<keyword evidence="11" id="KW-0539">Nucleus</keyword>
<keyword evidence="7 12" id="KW-0175">Coiled coil</keyword>
<proteinExistence type="inferred from homology"/>
<dbReference type="AlphaFoldDB" id="A0A3R7P859"/>
<keyword evidence="4 11" id="KW-0158">Chromosome</keyword>
<dbReference type="Proteomes" id="UP000283509">
    <property type="component" value="Unassembled WGS sequence"/>
</dbReference>
<evidence type="ECO:0000256" key="3">
    <source>
        <dbReference type="ARBA" id="ARBA00013692"/>
    </source>
</evidence>
<comment type="subcellular location">
    <subcellularLocation>
        <location evidence="1">Chromosome</location>
        <location evidence="1">Centromere</location>
    </subcellularLocation>
    <subcellularLocation>
        <location evidence="11">Nucleus</location>
    </subcellularLocation>
    <subcellularLocation>
        <location evidence="11">Chromosome</location>
        <location evidence="11">Centromere</location>
        <location evidence="11">Kinetochore</location>
    </subcellularLocation>
</comment>
<evidence type="ECO:0000256" key="9">
    <source>
        <dbReference type="ARBA" id="ARBA00023328"/>
    </source>
</evidence>
<evidence type="ECO:0000256" key="8">
    <source>
        <dbReference type="ARBA" id="ARBA00023306"/>
    </source>
</evidence>
<dbReference type="FunFam" id="3.30.457.50:FF:000001">
    <property type="entry name" value="Probable kinetochore protein spc25"/>
    <property type="match status" value="1"/>
</dbReference>
<keyword evidence="11" id="KW-0995">Kinetochore</keyword>
<evidence type="ECO:0000256" key="12">
    <source>
        <dbReference type="SAM" id="Coils"/>
    </source>
</evidence>
<dbReference type="InterPro" id="IPR013255">
    <property type="entry name" value="Spc25_C"/>
</dbReference>
<evidence type="ECO:0000256" key="7">
    <source>
        <dbReference type="ARBA" id="ARBA00023054"/>
    </source>
</evidence>
<evidence type="ECO:0000256" key="10">
    <source>
        <dbReference type="ARBA" id="ARBA00065771"/>
    </source>
</evidence>
<comment type="similarity">
    <text evidence="2 11">Belongs to the SPC25 family.</text>
</comment>
<feature type="coiled-coil region" evidence="12">
    <location>
        <begin position="51"/>
        <end position="141"/>
    </location>
</feature>
<name>A0A3R7P859_PENVA</name>
<evidence type="ECO:0000256" key="4">
    <source>
        <dbReference type="ARBA" id="ARBA00022454"/>
    </source>
</evidence>
<dbReference type="PANTHER" id="PTHR14281">
    <property type="entry name" value="KINETOCHORE PROTEIN SPC25-RELATED"/>
    <property type="match status" value="1"/>
</dbReference>
<organism evidence="14 15">
    <name type="scientific">Penaeus vannamei</name>
    <name type="common">Whiteleg shrimp</name>
    <name type="synonym">Litopenaeus vannamei</name>
    <dbReference type="NCBI Taxonomy" id="6689"/>
    <lineage>
        <taxon>Eukaryota</taxon>
        <taxon>Metazoa</taxon>
        <taxon>Ecdysozoa</taxon>
        <taxon>Arthropoda</taxon>
        <taxon>Crustacea</taxon>
        <taxon>Multicrustacea</taxon>
        <taxon>Malacostraca</taxon>
        <taxon>Eumalacostraca</taxon>
        <taxon>Eucarida</taxon>
        <taxon>Decapoda</taxon>
        <taxon>Dendrobranchiata</taxon>
        <taxon>Penaeoidea</taxon>
        <taxon>Penaeidae</taxon>
        <taxon>Penaeus</taxon>
    </lineage>
</organism>
<sequence>MATVAAEIKDYDTEYEAFSQKLALNKKSFQKIMSSSTCEISTICQNEYDLLLKTKGEIQELQEKINGIQLEIKAVYGDKDRAGREFQHLRQELEQINMDIDEKIHEKETVDKKLAEAKCRLKEKELQVEDTERKNQEQTSNVEKGAQLFRKHLGLDIQRTNHSTLVFTFTKISRSEPEKEYFLELTLDGDNYRLISSVPPLHNLKQLEDKLNATNDFSGCIAYIRKLFQKFEA</sequence>
<keyword evidence="8 11" id="KW-0131">Cell cycle</keyword>
<dbReference type="GO" id="GO:0051301">
    <property type="term" value="P:cell division"/>
    <property type="evidence" value="ECO:0007669"/>
    <property type="project" value="UniProtKB-UniRule"/>
</dbReference>
<gene>
    <name evidence="14" type="ORF">C7M84_003087</name>
</gene>
<evidence type="ECO:0000256" key="1">
    <source>
        <dbReference type="ARBA" id="ARBA00004584"/>
    </source>
</evidence>
<keyword evidence="15" id="KW-1185">Reference proteome</keyword>
<dbReference type="GO" id="GO:0007059">
    <property type="term" value="P:chromosome segregation"/>
    <property type="evidence" value="ECO:0007669"/>
    <property type="project" value="InterPro"/>
</dbReference>
<dbReference type="STRING" id="6689.A0A3R7P859"/>
<evidence type="ECO:0000256" key="11">
    <source>
        <dbReference type="RuleBase" id="RU367150"/>
    </source>
</evidence>
<dbReference type="EMBL" id="QCYY01001417">
    <property type="protein sequence ID" value="ROT78194.1"/>
    <property type="molecule type" value="Genomic_DNA"/>
</dbReference>
<dbReference type="Gene3D" id="3.30.457.50">
    <property type="entry name" value="Chromosome segregation protein Spc25"/>
    <property type="match status" value="1"/>
</dbReference>
<dbReference type="GO" id="GO:0005634">
    <property type="term" value="C:nucleus"/>
    <property type="evidence" value="ECO:0007669"/>
    <property type="project" value="UniProtKB-SubCell"/>
</dbReference>
<evidence type="ECO:0000256" key="2">
    <source>
        <dbReference type="ARBA" id="ARBA00006379"/>
    </source>
</evidence>
<accession>A0A3R7P859</accession>
<reference evidence="14 15" key="1">
    <citation type="submission" date="2018-04" db="EMBL/GenBank/DDBJ databases">
        <authorList>
            <person name="Zhang X."/>
            <person name="Yuan J."/>
            <person name="Li F."/>
            <person name="Xiang J."/>
        </authorList>
    </citation>
    <scope>NUCLEOTIDE SEQUENCE [LARGE SCALE GENOMIC DNA]</scope>
    <source>
        <tissue evidence="14">Muscle</tissue>
    </source>
</reference>
<dbReference type="CDD" id="cd23784">
    <property type="entry name" value="RWD_Spc25"/>
    <property type="match status" value="1"/>
</dbReference>
<evidence type="ECO:0000256" key="5">
    <source>
        <dbReference type="ARBA" id="ARBA00022618"/>
    </source>
</evidence>
<dbReference type="OrthoDB" id="6353017at2759"/>
<feature type="domain" description="Chromosome segregation protein Spc25 C-terminal" evidence="13">
    <location>
        <begin position="163"/>
        <end position="229"/>
    </location>
</feature>
<keyword evidence="6 11" id="KW-0498">Mitosis</keyword>
<keyword evidence="5 11" id="KW-0132">Cell division</keyword>
<dbReference type="InterPro" id="IPR045143">
    <property type="entry name" value="Spc25"/>
</dbReference>
<reference evidence="14 15" key="2">
    <citation type="submission" date="2019-01" db="EMBL/GenBank/DDBJ databases">
        <title>The decoding of complex shrimp genome reveals the adaptation for benthos swimmer, frequently molting mechanism and breeding impact on genome.</title>
        <authorList>
            <person name="Sun Y."/>
            <person name="Gao Y."/>
            <person name="Yu Y."/>
        </authorList>
    </citation>
    <scope>NUCLEOTIDE SEQUENCE [LARGE SCALE GENOMIC DNA]</scope>
    <source>
        <tissue evidence="14">Muscle</tissue>
    </source>
</reference>
<keyword evidence="9 11" id="KW-0137">Centromere</keyword>
<protein>
    <recommendedName>
        <fullName evidence="3 11">Kinetochore protein SPC25</fullName>
    </recommendedName>
</protein>